<evidence type="ECO:0000313" key="2">
    <source>
        <dbReference type="EMBL" id="KAG8480099.1"/>
    </source>
</evidence>
<feature type="transmembrane region" description="Helical" evidence="1">
    <location>
        <begin position="179"/>
        <end position="202"/>
    </location>
</feature>
<reference evidence="2 3" key="1">
    <citation type="journal article" date="2021" name="bioRxiv">
        <title>The Gossypium anomalum genome as a resource for cotton improvement and evolutionary analysis of hybrid incompatibility.</title>
        <authorList>
            <person name="Grover C.E."/>
            <person name="Yuan D."/>
            <person name="Arick M.A."/>
            <person name="Miller E.R."/>
            <person name="Hu G."/>
            <person name="Peterson D.G."/>
            <person name="Wendel J.F."/>
            <person name="Udall J.A."/>
        </authorList>
    </citation>
    <scope>NUCLEOTIDE SEQUENCE [LARGE SCALE GENOMIC DNA]</scope>
    <source>
        <strain evidence="2">JFW-Udall</strain>
        <tissue evidence="2">Leaf</tissue>
    </source>
</reference>
<dbReference type="PANTHER" id="PTHR46087">
    <property type="entry name" value="PUTATIVE, EXPRESSED-RELATED"/>
    <property type="match status" value="1"/>
</dbReference>
<accession>A0A8J6CPP9</accession>
<dbReference type="AlphaFoldDB" id="A0A8J6CPP9"/>
<evidence type="ECO:0000313" key="3">
    <source>
        <dbReference type="Proteomes" id="UP000701853"/>
    </source>
</evidence>
<feature type="transmembrane region" description="Helical" evidence="1">
    <location>
        <begin position="44"/>
        <end position="65"/>
    </location>
</feature>
<dbReference type="EMBL" id="JAHUZN010000010">
    <property type="protein sequence ID" value="KAG8480099.1"/>
    <property type="molecule type" value="Genomic_DNA"/>
</dbReference>
<comment type="caution">
    <text evidence="2">The sequence shown here is derived from an EMBL/GenBank/DDBJ whole genome shotgun (WGS) entry which is preliminary data.</text>
</comment>
<evidence type="ECO:0000256" key="1">
    <source>
        <dbReference type="SAM" id="Phobius"/>
    </source>
</evidence>
<protein>
    <submittedName>
        <fullName evidence="2">Uncharacterized protein</fullName>
    </submittedName>
</protein>
<dbReference type="OrthoDB" id="1002544at2759"/>
<keyword evidence="1" id="KW-0812">Transmembrane</keyword>
<keyword evidence="1" id="KW-0472">Membrane</keyword>
<dbReference type="PANTHER" id="PTHR46087:SF11">
    <property type="entry name" value="PROTEIN SEMI-ROLLED LEAF 2"/>
    <property type="match status" value="1"/>
</dbReference>
<name>A0A8J6CPP9_9ROSI</name>
<sequence length="233" mass="27205">MVASTIFPACESMCMCCPVLRSKSRQPVKHYKKLLSEIFPKSPVSIYSLFFLLFGLYILVMVVLVKLERKSLYIFGMLTSYDSFRVLEYCEKYVKPKDVVGAEEVKSMKMNMLPRMMRKSPENRSLGTYYALHTHYENCLVLYMMFSSRKLRTLQNRGIFGKIPTYPFMSLLSMDVCTTLYYALLVFIYTLVDLTLVMTYLAANGIYISHISNILWWNPFCMAFDLVYKFLVS</sequence>
<keyword evidence="3" id="KW-1185">Reference proteome</keyword>
<feature type="transmembrane region" description="Helical" evidence="1">
    <location>
        <begin position="214"/>
        <end position="232"/>
    </location>
</feature>
<proteinExistence type="predicted"/>
<dbReference type="InterPro" id="IPR055296">
    <property type="entry name" value="SRL2-like"/>
</dbReference>
<organism evidence="2 3">
    <name type="scientific">Gossypium anomalum</name>
    <dbReference type="NCBI Taxonomy" id="47600"/>
    <lineage>
        <taxon>Eukaryota</taxon>
        <taxon>Viridiplantae</taxon>
        <taxon>Streptophyta</taxon>
        <taxon>Embryophyta</taxon>
        <taxon>Tracheophyta</taxon>
        <taxon>Spermatophyta</taxon>
        <taxon>Magnoliopsida</taxon>
        <taxon>eudicotyledons</taxon>
        <taxon>Gunneridae</taxon>
        <taxon>Pentapetalae</taxon>
        <taxon>rosids</taxon>
        <taxon>malvids</taxon>
        <taxon>Malvales</taxon>
        <taxon>Malvaceae</taxon>
        <taxon>Malvoideae</taxon>
        <taxon>Gossypium</taxon>
    </lineage>
</organism>
<keyword evidence="1" id="KW-1133">Transmembrane helix</keyword>
<dbReference type="Proteomes" id="UP000701853">
    <property type="component" value="Chromosome 10"/>
</dbReference>
<gene>
    <name evidence="2" type="ORF">CXB51_025381</name>
</gene>